<protein>
    <submittedName>
        <fullName evidence="1">Uncharacterized protein</fullName>
    </submittedName>
</protein>
<feature type="non-terminal residue" evidence="1">
    <location>
        <position position="1"/>
    </location>
</feature>
<reference evidence="1" key="1">
    <citation type="journal article" date="2014" name="Front. Microbiol.">
        <title>High frequency of phylogenetically diverse reductive dehalogenase-homologous genes in deep subseafloor sedimentary metagenomes.</title>
        <authorList>
            <person name="Kawai M."/>
            <person name="Futagami T."/>
            <person name="Toyoda A."/>
            <person name="Takaki Y."/>
            <person name="Nishi S."/>
            <person name="Hori S."/>
            <person name="Arai W."/>
            <person name="Tsubouchi T."/>
            <person name="Morono Y."/>
            <person name="Uchiyama I."/>
            <person name="Ito T."/>
            <person name="Fujiyama A."/>
            <person name="Inagaki F."/>
            <person name="Takami H."/>
        </authorList>
    </citation>
    <scope>NUCLEOTIDE SEQUENCE</scope>
    <source>
        <strain evidence="1">Expedition CK06-06</strain>
    </source>
</reference>
<accession>X1TQX5</accession>
<comment type="caution">
    <text evidence="1">The sequence shown here is derived from an EMBL/GenBank/DDBJ whole genome shotgun (WGS) entry which is preliminary data.</text>
</comment>
<sequence length="36" mass="4054">KANEYTIKTVTKHLTREYTKGTVTVEGKVSPFVLDV</sequence>
<dbReference type="EMBL" id="BARW01010950">
    <property type="protein sequence ID" value="GAI82439.1"/>
    <property type="molecule type" value="Genomic_DNA"/>
</dbReference>
<dbReference type="AlphaFoldDB" id="X1TQX5"/>
<organism evidence="1">
    <name type="scientific">marine sediment metagenome</name>
    <dbReference type="NCBI Taxonomy" id="412755"/>
    <lineage>
        <taxon>unclassified sequences</taxon>
        <taxon>metagenomes</taxon>
        <taxon>ecological metagenomes</taxon>
    </lineage>
</organism>
<gene>
    <name evidence="1" type="ORF">S12H4_21324</name>
</gene>
<evidence type="ECO:0000313" key="1">
    <source>
        <dbReference type="EMBL" id="GAI82439.1"/>
    </source>
</evidence>
<proteinExistence type="predicted"/>
<name>X1TQX5_9ZZZZ</name>